<evidence type="ECO:0000313" key="4">
    <source>
        <dbReference type="Proteomes" id="UP000238196"/>
    </source>
</evidence>
<evidence type="ECO:0000313" key="3">
    <source>
        <dbReference type="EMBL" id="PPC78259.1"/>
    </source>
</evidence>
<dbReference type="EMBL" id="PRLP01000017">
    <property type="protein sequence ID" value="PPC78259.1"/>
    <property type="molecule type" value="Genomic_DNA"/>
</dbReference>
<evidence type="ECO:0000256" key="2">
    <source>
        <dbReference type="SAM" id="Phobius"/>
    </source>
</evidence>
<reference evidence="3 4" key="1">
    <citation type="submission" date="2018-02" db="EMBL/GenBank/DDBJ databases">
        <title>novel marine gammaproteobacteria from coastal saline agro ecosystem.</title>
        <authorList>
            <person name="Krishnan R."/>
            <person name="Ramesh Kumar N."/>
        </authorList>
    </citation>
    <scope>NUCLEOTIDE SEQUENCE [LARGE SCALE GENOMIC DNA]</scope>
    <source>
        <strain evidence="3 4">228</strain>
    </source>
</reference>
<name>A0A2S5KUR5_9PROT</name>
<dbReference type="AlphaFoldDB" id="A0A2S5KUR5"/>
<gene>
    <name evidence="3" type="ORF">C4K68_06395</name>
</gene>
<keyword evidence="2" id="KW-0472">Membrane</keyword>
<sequence>MEPCRGRAYNDPQPARRPQADFGQQPVDGRGHIMRESGAHCRAPNKERQTMWSMEPWQIWVIVGLLLAVGEVLGAAFVALALGLACLLGALLASMGVEFKLQLLGVAIAAVILIPLAIGAYRRRQQSGGNRAAAMVGEQHYKLRTRVVEHNGRIGVRIDGTFYPLAAQENEQPWQVGSEVEVLGFEGITARARPCLP</sequence>
<dbReference type="Proteomes" id="UP000238196">
    <property type="component" value="Unassembled WGS sequence"/>
</dbReference>
<evidence type="ECO:0008006" key="5">
    <source>
        <dbReference type="Google" id="ProtNLM"/>
    </source>
</evidence>
<keyword evidence="2" id="KW-1133">Transmembrane helix</keyword>
<feature type="region of interest" description="Disordered" evidence="1">
    <location>
        <begin position="1"/>
        <end position="27"/>
    </location>
</feature>
<feature type="transmembrane region" description="Helical" evidence="2">
    <location>
        <begin position="99"/>
        <end position="121"/>
    </location>
</feature>
<comment type="caution">
    <text evidence="3">The sequence shown here is derived from an EMBL/GenBank/DDBJ whole genome shotgun (WGS) entry which is preliminary data.</text>
</comment>
<protein>
    <recommendedName>
        <fullName evidence="5">NfeD-like C-terminal domain-containing protein</fullName>
    </recommendedName>
</protein>
<feature type="transmembrane region" description="Helical" evidence="2">
    <location>
        <begin position="60"/>
        <end position="93"/>
    </location>
</feature>
<dbReference type="OrthoDB" id="5784805at2"/>
<accession>A0A2S5KUR5</accession>
<proteinExistence type="predicted"/>
<evidence type="ECO:0000256" key="1">
    <source>
        <dbReference type="SAM" id="MobiDB-lite"/>
    </source>
</evidence>
<keyword evidence="2" id="KW-0812">Transmembrane</keyword>
<organism evidence="3 4">
    <name type="scientific">Proteobacteria bacterium 228</name>
    <dbReference type="NCBI Taxonomy" id="2083153"/>
    <lineage>
        <taxon>Bacteria</taxon>
        <taxon>Pseudomonadati</taxon>
        <taxon>Pseudomonadota</taxon>
    </lineage>
</organism>